<comment type="caution">
    <text evidence="7">The sequence shown here is derived from an EMBL/GenBank/DDBJ whole genome shotgun (WGS) entry which is preliminary data.</text>
</comment>
<name>A0A3N1PKB6_9GAMM</name>
<dbReference type="EMBL" id="RJUL01000003">
    <property type="protein sequence ID" value="ROQ28549.1"/>
    <property type="molecule type" value="Genomic_DNA"/>
</dbReference>
<feature type="transmembrane region" description="Helical" evidence="6">
    <location>
        <begin position="46"/>
        <end position="63"/>
    </location>
</feature>
<dbReference type="PANTHER" id="PTHR43461:SF1">
    <property type="entry name" value="TRANSMEMBRANE PROTEIN 256"/>
    <property type="match status" value="1"/>
</dbReference>
<evidence type="ECO:0000256" key="1">
    <source>
        <dbReference type="ARBA" id="ARBA00004141"/>
    </source>
</evidence>
<dbReference type="STRING" id="584787.GCA_001247655_00285"/>
<keyword evidence="4 6" id="KW-1133">Transmembrane helix</keyword>
<dbReference type="AlphaFoldDB" id="A0A3N1PKB6"/>
<comment type="similarity">
    <text evidence="2">Belongs to the UPF0382 family.</text>
</comment>
<dbReference type="RefSeq" id="WP_336391506.1">
    <property type="nucleotide sequence ID" value="NZ_JBLXAC010000001.1"/>
</dbReference>
<evidence type="ECO:0000256" key="5">
    <source>
        <dbReference type="ARBA" id="ARBA00023136"/>
    </source>
</evidence>
<dbReference type="InterPro" id="IPR006696">
    <property type="entry name" value="DUF423"/>
</dbReference>
<evidence type="ECO:0000256" key="4">
    <source>
        <dbReference type="ARBA" id="ARBA00022989"/>
    </source>
</evidence>
<dbReference type="Pfam" id="PF04241">
    <property type="entry name" value="DUF423"/>
    <property type="match status" value="1"/>
</dbReference>
<organism evidence="7 8">
    <name type="scientific">Gallaecimonas pentaromativorans</name>
    <dbReference type="NCBI Taxonomy" id="584787"/>
    <lineage>
        <taxon>Bacteria</taxon>
        <taxon>Pseudomonadati</taxon>
        <taxon>Pseudomonadota</taxon>
        <taxon>Gammaproteobacteria</taxon>
        <taxon>Enterobacterales</taxon>
        <taxon>Gallaecimonadaceae</taxon>
        <taxon>Gallaecimonas</taxon>
    </lineage>
</organism>
<sequence>MRIILMLSALYGATGVAMGAFAAHGLKKVLSAEMLAVMETGVRYQLIHALAMMGLVVLAGRMTSPWLSAAGWLMAAGVLLFSGSLYLLGLTGIKFFGPITPLGGLCLILGWLALLVAALKENV</sequence>
<accession>A0A3N1PKB6</accession>
<reference evidence="7 8" key="1">
    <citation type="submission" date="2018-11" db="EMBL/GenBank/DDBJ databases">
        <title>Genomic Encyclopedia of Type Strains, Phase IV (KMG-IV): sequencing the most valuable type-strain genomes for metagenomic binning, comparative biology and taxonomic classification.</title>
        <authorList>
            <person name="Goeker M."/>
        </authorList>
    </citation>
    <scope>NUCLEOTIDE SEQUENCE [LARGE SCALE GENOMIC DNA]</scope>
    <source>
        <strain evidence="7 8">DSM 21945</strain>
    </source>
</reference>
<evidence type="ECO:0000313" key="8">
    <source>
        <dbReference type="Proteomes" id="UP000268033"/>
    </source>
</evidence>
<comment type="subcellular location">
    <subcellularLocation>
        <location evidence="1">Membrane</location>
        <topology evidence="1">Multi-pass membrane protein</topology>
    </subcellularLocation>
</comment>
<feature type="transmembrane region" description="Helical" evidence="6">
    <location>
        <begin position="70"/>
        <end position="89"/>
    </location>
</feature>
<evidence type="ECO:0000313" key="7">
    <source>
        <dbReference type="EMBL" id="ROQ28549.1"/>
    </source>
</evidence>
<dbReference type="PANTHER" id="PTHR43461">
    <property type="entry name" value="TRANSMEMBRANE PROTEIN 256"/>
    <property type="match status" value="1"/>
</dbReference>
<evidence type="ECO:0000256" key="3">
    <source>
        <dbReference type="ARBA" id="ARBA00022692"/>
    </source>
</evidence>
<proteinExistence type="inferred from homology"/>
<evidence type="ECO:0000256" key="6">
    <source>
        <dbReference type="SAM" id="Phobius"/>
    </source>
</evidence>
<dbReference type="Proteomes" id="UP000268033">
    <property type="component" value="Unassembled WGS sequence"/>
</dbReference>
<protein>
    <submittedName>
        <fullName evidence="7">Uncharacterized membrane protein YgdD (TMEM256/DUF423 family)</fullName>
    </submittedName>
</protein>
<keyword evidence="3 6" id="KW-0812">Transmembrane</keyword>
<evidence type="ECO:0000256" key="2">
    <source>
        <dbReference type="ARBA" id="ARBA00009694"/>
    </source>
</evidence>
<feature type="transmembrane region" description="Helical" evidence="6">
    <location>
        <begin position="95"/>
        <end position="119"/>
    </location>
</feature>
<gene>
    <name evidence="7" type="ORF">EDC28_103142</name>
</gene>
<dbReference type="GO" id="GO:0005886">
    <property type="term" value="C:plasma membrane"/>
    <property type="evidence" value="ECO:0007669"/>
    <property type="project" value="TreeGrafter"/>
</dbReference>
<keyword evidence="8" id="KW-1185">Reference proteome</keyword>
<keyword evidence="5 6" id="KW-0472">Membrane</keyword>